<name>A0A9W9MN02_9EURO</name>
<proteinExistence type="predicted"/>
<gene>
    <name evidence="2" type="ORF">N7498_005235</name>
</gene>
<keyword evidence="3" id="KW-1185">Reference proteome</keyword>
<dbReference type="GeneID" id="83179598"/>
<dbReference type="RefSeq" id="XP_058308835.1">
    <property type="nucleotide sequence ID" value="XM_058452297.1"/>
</dbReference>
<accession>A0A9W9MN02</accession>
<evidence type="ECO:0000256" key="1">
    <source>
        <dbReference type="SAM" id="MobiDB-lite"/>
    </source>
</evidence>
<sequence>MTEFKSNNEMMGDDQVYDSLRNTRVHHADKNEDQIPPEVPAQESKAKRRRITQDQLYSGKLESLLQWATLQTHEIRHPSY</sequence>
<feature type="region of interest" description="Disordered" evidence="1">
    <location>
        <begin position="25"/>
        <end position="50"/>
    </location>
</feature>
<protein>
    <submittedName>
        <fullName evidence="2">Uncharacterized protein</fullName>
    </submittedName>
</protein>
<organism evidence="2 3">
    <name type="scientific">Penicillium cinerascens</name>
    <dbReference type="NCBI Taxonomy" id="70096"/>
    <lineage>
        <taxon>Eukaryota</taxon>
        <taxon>Fungi</taxon>
        <taxon>Dikarya</taxon>
        <taxon>Ascomycota</taxon>
        <taxon>Pezizomycotina</taxon>
        <taxon>Eurotiomycetes</taxon>
        <taxon>Eurotiomycetidae</taxon>
        <taxon>Eurotiales</taxon>
        <taxon>Aspergillaceae</taxon>
        <taxon>Penicillium</taxon>
    </lineage>
</organism>
<evidence type="ECO:0000313" key="3">
    <source>
        <dbReference type="Proteomes" id="UP001150904"/>
    </source>
</evidence>
<reference evidence="2" key="2">
    <citation type="journal article" date="2023" name="IMA Fungus">
        <title>Comparative genomic study of the Penicillium genus elucidates a diverse pangenome and 15 lateral gene transfer events.</title>
        <authorList>
            <person name="Petersen C."/>
            <person name="Sorensen T."/>
            <person name="Nielsen M.R."/>
            <person name="Sondergaard T.E."/>
            <person name="Sorensen J.L."/>
            <person name="Fitzpatrick D.A."/>
            <person name="Frisvad J.C."/>
            <person name="Nielsen K.L."/>
        </authorList>
    </citation>
    <scope>NUCLEOTIDE SEQUENCE</scope>
    <source>
        <strain evidence="2">IBT 15544</strain>
    </source>
</reference>
<dbReference type="EMBL" id="JAPQKR010000012">
    <property type="protein sequence ID" value="KAJ5204356.1"/>
    <property type="molecule type" value="Genomic_DNA"/>
</dbReference>
<comment type="caution">
    <text evidence="2">The sequence shown here is derived from an EMBL/GenBank/DDBJ whole genome shotgun (WGS) entry which is preliminary data.</text>
</comment>
<reference evidence="2" key="1">
    <citation type="submission" date="2022-12" db="EMBL/GenBank/DDBJ databases">
        <authorList>
            <person name="Petersen C."/>
        </authorList>
    </citation>
    <scope>NUCLEOTIDE SEQUENCE</scope>
    <source>
        <strain evidence="2">IBT 15544</strain>
    </source>
</reference>
<evidence type="ECO:0000313" key="2">
    <source>
        <dbReference type="EMBL" id="KAJ5204356.1"/>
    </source>
</evidence>
<dbReference type="Proteomes" id="UP001150904">
    <property type="component" value="Unassembled WGS sequence"/>
</dbReference>
<dbReference type="AlphaFoldDB" id="A0A9W9MN02"/>